<reference evidence="1" key="1">
    <citation type="submission" date="2022-06" db="EMBL/GenBank/DDBJ databases">
        <title>Complete genome sequences of two strains of the flax pathogen Septoria linicola.</title>
        <authorList>
            <person name="Lapalu N."/>
            <person name="Simon A."/>
            <person name="Demenou B."/>
            <person name="Paumier D."/>
            <person name="Guillot M.-P."/>
            <person name="Gout L."/>
            <person name="Valade R."/>
        </authorList>
    </citation>
    <scope>NUCLEOTIDE SEQUENCE</scope>
    <source>
        <strain evidence="1">SE15195</strain>
    </source>
</reference>
<accession>A0A9Q9AMI6</accession>
<evidence type="ECO:0000313" key="2">
    <source>
        <dbReference type="Proteomes" id="UP001056384"/>
    </source>
</evidence>
<dbReference type="Proteomes" id="UP001056384">
    <property type="component" value="Chromosome 3"/>
</dbReference>
<gene>
    <name evidence="1" type="ORF">Slin15195_G041630</name>
</gene>
<evidence type="ECO:0000313" key="1">
    <source>
        <dbReference type="EMBL" id="USW50844.1"/>
    </source>
</evidence>
<keyword evidence="2" id="KW-1185">Reference proteome</keyword>
<dbReference type="AlphaFoldDB" id="A0A9Q9AMI6"/>
<protein>
    <submittedName>
        <fullName evidence="1">Uncharacterized protein</fullName>
    </submittedName>
</protein>
<sequence length="234" mass="26922">MTIEKLNDLIMRHVSDGVPLQRMAEELGTSWRFVHEYYLRLCPDKPRVNLNPSKPLTAPEKRLVLKHYAHGVPLTNVAEELGCSLGSLRYRIRTEHALKHLTRPVRPFTPSEDEKLESCCEQGRSYGQIATILGRLPSSVYKRQQLLCRAQSPKTSTTRRFWTNEETDTALHLHDASHFCAYIATHLKRDDHTVRNNLAKAFRRLGRSLNELFAEQKSGRRLKLVGAVKLNDEK</sequence>
<proteinExistence type="predicted"/>
<organism evidence="1 2">
    <name type="scientific">Septoria linicola</name>
    <dbReference type="NCBI Taxonomy" id="215465"/>
    <lineage>
        <taxon>Eukaryota</taxon>
        <taxon>Fungi</taxon>
        <taxon>Dikarya</taxon>
        <taxon>Ascomycota</taxon>
        <taxon>Pezizomycotina</taxon>
        <taxon>Dothideomycetes</taxon>
        <taxon>Dothideomycetidae</taxon>
        <taxon>Mycosphaerellales</taxon>
        <taxon>Mycosphaerellaceae</taxon>
        <taxon>Septoria</taxon>
    </lineage>
</organism>
<name>A0A9Q9AMI6_9PEZI</name>
<dbReference type="EMBL" id="CP099420">
    <property type="protein sequence ID" value="USW50844.1"/>
    <property type="molecule type" value="Genomic_DNA"/>
</dbReference>